<keyword evidence="3" id="KW-0964">Secreted</keyword>
<dbReference type="Gene3D" id="2.10.10.10">
    <property type="entry name" value="Fibronectin, type II, collagen-binding"/>
    <property type="match status" value="5"/>
</dbReference>
<dbReference type="InterPro" id="IPR036943">
    <property type="entry name" value="FN_type2_sf"/>
</dbReference>
<dbReference type="GO" id="GO:0005576">
    <property type="term" value="C:extracellular region"/>
    <property type="evidence" value="ECO:0007669"/>
    <property type="project" value="UniProtKB-SubCell"/>
</dbReference>
<reference evidence="8" key="2">
    <citation type="submission" date="2025-08" db="UniProtKB">
        <authorList>
            <consortium name="Ensembl"/>
        </authorList>
    </citation>
    <scope>IDENTIFICATION</scope>
</reference>
<dbReference type="SUPFAM" id="SSF57440">
    <property type="entry name" value="Kringle-like"/>
    <property type="match status" value="5"/>
</dbReference>
<evidence type="ECO:0000259" key="7">
    <source>
        <dbReference type="PROSITE" id="PS51092"/>
    </source>
</evidence>
<feature type="domain" description="Fibronectin type-II" evidence="7">
    <location>
        <begin position="36"/>
        <end position="83"/>
    </location>
</feature>
<feature type="disulfide bond" evidence="6">
    <location>
        <begin position="212"/>
        <end position="239"/>
    </location>
</feature>
<dbReference type="GeneTree" id="ENSGT00940000162766"/>
<dbReference type="RefSeq" id="XP_016851306.1">
    <property type="nucleotide sequence ID" value="XM_016995817.2"/>
</dbReference>
<dbReference type="InterPro" id="IPR000562">
    <property type="entry name" value="FN_type2_dom"/>
</dbReference>
<organism evidence="8 9">
    <name type="scientific">Anolis carolinensis</name>
    <name type="common">Green anole</name>
    <name type="synonym">American chameleon</name>
    <dbReference type="NCBI Taxonomy" id="28377"/>
    <lineage>
        <taxon>Eukaryota</taxon>
        <taxon>Metazoa</taxon>
        <taxon>Chordata</taxon>
        <taxon>Craniata</taxon>
        <taxon>Vertebrata</taxon>
        <taxon>Euteleostomi</taxon>
        <taxon>Lepidosauria</taxon>
        <taxon>Squamata</taxon>
        <taxon>Bifurcata</taxon>
        <taxon>Unidentata</taxon>
        <taxon>Episquamata</taxon>
        <taxon>Toxicofera</taxon>
        <taxon>Iguania</taxon>
        <taxon>Dactyloidae</taxon>
        <taxon>Anolis</taxon>
    </lineage>
</organism>
<evidence type="ECO:0000256" key="1">
    <source>
        <dbReference type="ARBA" id="ARBA00004613"/>
    </source>
</evidence>
<dbReference type="GeneID" id="107983226"/>
<comment type="subcellular location">
    <subcellularLocation>
        <location evidence="1">Secreted</location>
    </subcellularLocation>
</comment>
<name>H9GGR1_ANOCA</name>
<dbReference type="InParanoid" id="H9GGR1"/>
<keyword evidence="5 6" id="KW-1015">Disulfide bond</keyword>
<feature type="disulfide bond" evidence="6">
    <location>
        <begin position="267"/>
        <end position="294"/>
    </location>
</feature>
<dbReference type="PRINTS" id="PR00013">
    <property type="entry name" value="FNTYPEII"/>
</dbReference>
<dbReference type="Ensembl" id="ENSACAT00000010768.3">
    <property type="protein sequence ID" value="ENSACAP00000010550.3"/>
    <property type="gene ID" value="ENSACAG00000010748.3"/>
</dbReference>
<dbReference type="KEGG" id="acs:107983226"/>
<gene>
    <name evidence="8" type="primary">LOC107983226</name>
</gene>
<feature type="domain" description="Fibronectin type-II" evidence="7">
    <location>
        <begin position="90"/>
        <end position="138"/>
    </location>
</feature>
<keyword evidence="4" id="KW-0677">Repeat</keyword>
<dbReference type="OrthoDB" id="406838at2759"/>
<feature type="disulfide bond" evidence="6">
    <location>
        <begin position="163"/>
        <end position="190"/>
    </location>
</feature>
<dbReference type="GO" id="GO:0048240">
    <property type="term" value="P:sperm capacitation"/>
    <property type="evidence" value="ECO:0000318"/>
    <property type="project" value="GO_Central"/>
</dbReference>
<evidence type="ECO:0000313" key="8">
    <source>
        <dbReference type="Ensembl" id="ENSACAP00000010550.3"/>
    </source>
</evidence>
<dbReference type="PANTHER" id="PTHR22918:SF1">
    <property type="entry name" value="FIBRONECTIN TYPE-II DOMAIN-CONTAINING PROTEIN"/>
    <property type="match status" value="1"/>
</dbReference>
<reference evidence="8" key="1">
    <citation type="submission" date="2009-12" db="EMBL/GenBank/DDBJ databases">
        <title>The Genome Sequence of Anolis carolinensis (Green Anole Lizard).</title>
        <authorList>
            <consortium name="The Genome Sequencing Platform"/>
            <person name="Di Palma F."/>
            <person name="Alfoldi J."/>
            <person name="Heiman D."/>
            <person name="Young S."/>
            <person name="Grabherr M."/>
            <person name="Johnson J."/>
            <person name="Lander E.S."/>
            <person name="Lindblad-Toh K."/>
        </authorList>
    </citation>
    <scope>NUCLEOTIDE SEQUENCE [LARGE SCALE GENOMIC DNA]</scope>
    <source>
        <strain evidence="8">JBL SC #1</strain>
    </source>
</reference>
<evidence type="ECO:0000256" key="6">
    <source>
        <dbReference type="PROSITE-ProRule" id="PRU00479"/>
    </source>
</evidence>
<feature type="domain" description="Fibronectin type-II" evidence="7">
    <location>
        <begin position="193"/>
        <end position="241"/>
    </location>
</feature>
<dbReference type="GO" id="GO:0009986">
    <property type="term" value="C:cell surface"/>
    <property type="evidence" value="ECO:0000318"/>
    <property type="project" value="GO_Central"/>
</dbReference>
<dbReference type="PROSITE" id="PS00023">
    <property type="entry name" value="FN2_1"/>
    <property type="match status" value="2"/>
</dbReference>
<feature type="domain" description="Fibronectin type-II" evidence="7">
    <location>
        <begin position="248"/>
        <end position="296"/>
    </location>
</feature>
<dbReference type="PROSITE" id="PS51092">
    <property type="entry name" value="FN2_2"/>
    <property type="match status" value="5"/>
</dbReference>
<feature type="disulfide bond" evidence="6">
    <location>
        <begin position="253"/>
        <end position="279"/>
    </location>
</feature>
<dbReference type="FunFam" id="2.10.10.10:FF:000003">
    <property type="entry name" value="binder of sperm protein homolog 1"/>
    <property type="match status" value="3"/>
</dbReference>
<reference evidence="8" key="3">
    <citation type="submission" date="2025-09" db="UniProtKB">
        <authorList>
            <consortium name="Ensembl"/>
        </authorList>
    </citation>
    <scope>IDENTIFICATION</scope>
</reference>
<feature type="disulfide bond" evidence="6">
    <location>
        <begin position="95"/>
        <end position="121"/>
    </location>
</feature>
<dbReference type="CDD" id="cd00062">
    <property type="entry name" value="FN2"/>
    <property type="match status" value="5"/>
</dbReference>
<proteinExistence type="inferred from homology"/>
<dbReference type="SMART" id="SM00059">
    <property type="entry name" value="FN2"/>
    <property type="match status" value="5"/>
</dbReference>
<evidence type="ECO:0000256" key="5">
    <source>
        <dbReference type="ARBA" id="ARBA00023157"/>
    </source>
</evidence>
<dbReference type="PANTHER" id="PTHR22918">
    <property type="entry name" value="SEMINAL PLASMA PROTEIN"/>
    <property type="match status" value="1"/>
</dbReference>
<feature type="disulfide bond" evidence="6">
    <location>
        <begin position="109"/>
        <end position="136"/>
    </location>
</feature>
<dbReference type="InterPro" id="IPR051666">
    <property type="entry name" value="SP_Capacitation_Regulator"/>
</dbReference>
<dbReference type="Pfam" id="PF00040">
    <property type="entry name" value="fn2"/>
    <property type="match status" value="5"/>
</dbReference>
<dbReference type="GO" id="GO:0008201">
    <property type="term" value="F:heparin binding"/>
    <property type="evidence" value="ECO:0000318"/>
    <property type="project" value="GO_Central"/>
</dbReference>
<feature type="domain" description="Fibronectin type-II" evidence="7">
    <location>
        <begin position="144"/>
        <end position="192"/>
    </location>
</feature>
<feature type="disulfide bond" evidence="6">
    <location>
        <begin position="149"/>
        <end position="175"/>
    </location>
</feature>
<evidence type="ECO:0000256" key="2">
    <source>
        <dbReference type="ARBA" id="ARBA00010011"/>
    </source>
</evidence>
<evidence type="ECO:0000256" key="4">
    <source>
        <dbReference type="ARBA" id="ARBA00022737"/>
    </source>
</evidence>
<comment type="similarity">
    <text evidence="2">Belongs to the seminal plasma protein family.</text>
</comment>
<accession>H9GGR1</accession>
<dbReference type="InterPro" id="IPR013806">
    <property type="entry name" value="Kringle-like"/>
</dbReference>
<sequence length="304" mass="34498">MYKRVYWPMQRENEMAFIMIFLFCASALLPLLVTGDVPPPCVFPFIYHRQSYSSCTNIGTGEKTWCATTANYDTSPKWKYCSPQEYGGNSGGKPCVFPFTYKKRTFYTCTNEDAAIGRFWCATTGSYDKDKQWSYCADTRLAANSQGPCIFPFIYKGKSYSSCTTAGASTGKLWCSLTSNYDTNPRWTYCDPSEPRPCAFPFIFGGKSYSTCTKKGSADGQLWCATTNNYERDSKWKACSIQEYGGNSKGKVCVFPFIYKGKTFKRCTNENSSDGRFWCATTRNYDKDKQWSYCADTSNQNQCL</sequence>
<comment type="caution">
    <text evidence="6">Lacks conserved residue(s) required for the propagation of feature annotation.</text>
</comment>
<dbReference type="Bgee" id="ENSACAG00000010748">
    <property type="expression patterns" value="Expressed in lung and 3 other cell types or tissues"/>
</dbReference>
<evidence type="ECO:0000313" key="9">
    <source>
        <dbReference type="Proteomes" id="UP000001646"/>
    </source>
</evidence>
<dbReference type="AlphaFoldDB" id="H9GGR1"/>
<feature type="disulfide bond" evidence="6">
    <location>
        <begin position="198"/>
        <end position="224"/>
    </location>
</feature>
<dbReference type="FunFam" id="2.10.10.10:FF:000011">
    <property type="entry name" value="Uncharacterized protein"/>
    <property type="match status" value="2"/>
</dbReference>
<keyword evidence="9" id="KW-1185">Reference proteome</keyword>
<dbReference type="Proteomes" id="UP000001646">
    <property type="component" value="Unplaced"/>
</dbReference>
<dbReference type="eggNOG" id="KOG1565">
    <property type="taxonomic scope" value="Eukaryota"/>
</dbReference>
<evidence type="ECO:0000256" key="3">
    <source>
        <dbReference type="ARBA" id="ARBA00022525"/>
    </source>
</evidence>
<dbReference type="STRING" id="28377.ENSACAP00000010550"/>
<protein>
    <recommendedName>
        <fullName evidence="7">Fibronectin type-II domain-containing protein</fullName>
    </recommendedName>
</protein>
<dbReference type="HOGENOM" id="CLU_115665_0_0_1"/>